<evidence type="ECO:0000313" key="1">
    <source>
        <dbReference type="EMBL" id="KAG1817664.1"/>
    </source>
</evidence>
<accession>A0A9P7ECS3</accession>
<proteinExistence type="predicted"/>
<keyword evidence="2" id="KW-1185">Reference proteome</keyword>
<sequence>MIHESKSSFNSGCALDIQIASRAGQTDLFSCSISPVPSSTASAFPLASLTGLKTSASGAWLVVFASPIRREKR</sequence>
<dbReference type="EMBL" id="JABBWG010000013">
    <property type="protein sequence ID" value="KAG1817664.1"/>
    <property type="molecule type" value="Genomic_DNA"/>
</dbReference>
<evidence type="ECO:0000313" key="2">
    <source>
        <dbReference type="Proteomes" id="UP000807769"/>
    </source>
</evidence>
<dbReference type="RefSeq" id="XP_041193906.1">
    <property type="nucleotide sequence ID" value="XM_041335487.1"/>
</dbReference>
<gene>
    <name evidence="1" type="ORF">BJ212DRAFT_1350031</name>
</gene>
<reference evidence="1" key="1">
    <citation type="journal article" date="2020" name="New Phytol.">
        <title>Comparative genomics reveals dynamic genome evolution in host specialist ectomycorrhizal fungi.</title>
        <authorList>
            <person name="Lofgren L.A."/>
            <person name="Nguyen N.H."/>
            <person name="Vilgalys R."/>
            <person name="Ruytinx J."/>
            <person name="Liao H.L."/>
            <person name="Branco S."/>
            <person name="Kuo A."/>
            <person name="LaButti K."/>
            <person name="Lipzen A."/>
            <person name="Andreopoulos W."/>
            <person name="Pangilinan J."/>
            <person name="Riley R."/>
            <person name="Hundley H."/>
            <person name="Na H."/>
            <person name="Barry K."/>
            <person name="Grigoriev I.V."/>
            <person name="Stajich J.E."/>
            <person name="Kennedy P.G."/>
        </authorList>
    </citation>
    <scope>NUCLEOTIDE SEQUENCE</scope>
    <source>
        <strain evidence="1">MN1</strain>
    </source>
</reference>
<protein>
    <submittedName>
        <fullName evidence="1">Uncharacterized protein</fullName>
    </submittedName>
</protein>
<organism evidence="1 2">
    <name type="scientific">Suillus subaureus</name>
    <dbReference type="NCBI Taxonomy" id="48587"/>
    <lineage>
        <taxon>Eukaryota</taxon>
        <taxon>Fungi</taxon>
        <taxon>Dikarya</taxon>
        <taxon>Basidiomycota</taxon>
        <taxon>Agaricomycotina</taxon>
        <taxon>Agaricomycetes</taxon>
        <taxon>Agaricomycetidae</taxon>
        <taxon>Boletales</taxon>
        <taxon>Suillineae</taxon>
        <taxon>Suillaceae</taxon>
        <taxon>Suillus</taxon>
    </lineage>
</organism>
<dbReference type="AlphaFoldDB" id="A0A9P7ECS3"/>
<name>A0A9P7ECS3_9AGAM</name>
<dbReference type="GeneID" id="64629504"/>
<comment type="caution">
    <text evidence="1">The sequence shown here is derived from an EMBL/GenBank/DDBJ whole genome shotgun (WGS) entry which is preliminary data.</text>
</comment>
<dbReference type="Proteomes" id="UP000807769">
    <property type="component" value="Unassembled WGS sequence"/>
</dbReference>